<sequence>MKKINFYPLLWVLAFSACQPARQTVTSMQVKTLKAVDLEETLTRQDELLMAYTLTSYDQKGQAVAMAQGSWGIVEAKKGQVFPETAFPKIQLQMPLNGKIVASLVLIEVDNYAKAQQTLTKLRTYNDYLKFPVGLAELADVALTPLKYISISLSALGIGFQLADRLDDDDVLGEHQTVLTYVDAQQTPLRPVPVVFENSSFASSYRYELRYDLQSQSIQVKGKSRR</sequence>
<evidence type="ECO:0000313" key="2">
    <source>
        <dbReference type="Proteomes" id="UP000295706"/>
    </source>
</evidence>
<dbReference type="PROSITE" id="PS51257">
    <property type="entry name" value="PROKAR_LIPOPROTEIN"/>
    <property type="match status" value="1"/>
</dbReference>
<keyword evidence="2" id="KW-1185">Reference proteome</keyword>
<dbReference type="Proteomes" id="UP000295706">
    <property type="component" value="Unassembled WGS sequence"/>
</dbReference>
<dbReference type="RefSeq" id="WP_132120657.1">
    <property type="nucleotide sequence ID" value="NZ_SMJU01000013.1"/>
</dbReference>
<proteinExistence type="predicted"/>
<dbReference type="EMBL" id="SMJU01000013">
    <property type="protein sequence ID" value="TDB61842.1"/>
    <property type="molecule type" value="Genomic_DNA"/>
</dbReference>
<accession>A0A4R4K5A1</accession>
<name>A0A4R4K5A1_9BACT</name>
<protein>
    <submittedName>
        <fullName evidence="1">Uncharacterized protein</fullName>
    </submittedName>
</protein>
<evidence type="ECO:0000313" key="1">
    <source>
        <dbReference type="EMBL" id="TDB61842.1"/>
    </source>
</evidence>
<dbReference type="OrthoDB" id="949311at2"/>
<dbReference type="AlphaFoldDB" id="A0A4R4K5A1"/>
<reference evidence="1 2" key="1">
    <citation type="submission" date="2019-02" db="EMBL/GenBank/DDBJ databases">
        <title>Arundinibacter roseus gen. nov., sp. nov., a new member of the family Cytophagaceae.</title>
        <authorList>
            <person name="Szuroczki S."/>
            <person name="Khayer B."/>
            <person name="Sproer C."/>
            <person name="Toumi M."/>
            <person name="Szabo A."/>
            <person name="Felfoldi T."/>
            <person name="Schumann P."/>
            <person name="Toth E."/>
        </authorList>
    </citation>
    <scope>NUCLEOTIDE SEQUENCE [LARGE SCALE GENOMIC DNA]</scope>
    <source>
        <strain evidence="1 2">DMA-k-7a</strain>
    </source>
</reference>
<comment type="caution">
    <text evidence="1">The sequence shown here is derived from an EMBL/GenBank/DDBJ whole genome shotgun (WGS) entry which is preliminary data.</text>
</comment>
<gene>
    <name evidence="1" type="ORF">EZE20_19060</name>
</gene>
<organism evidence="1 2">
    <name type="scientific">Arundinibacter roseus</name>
    <dbReference type="NCBI Taxonomy" id="2070510"/>
    <lineage>
        <taxon>Bacteria</taxon>
        <taxon>Pseudomonadati</taxon>
        <taxon>Bacteroidota</taxon>
        <taxon>Cytophagia</taxon>
        <taxon>Cytophagales</taxon>
        <taxon>Spirosomataceae</taxon>
        <taxon>Arundinibacter</taxon>
    </lineage>
</organism>